<accession>D7DS82</accession>
<evidence type="ECO:0000256" key="2">
    <source>
        <dbReference type="ARBA" id="ARBA00023122"/>
    </source>
</evidence>
<dbReference type="Pfam" id="PF00571">
    <property type="entry name" value="CBS"/>
    <property type="match status" value="2"/>
</dbReference>
<reference evidence="5 6" key="1">
    <citation type="submission" date="2010-05" db="EMBL/GenBank/DDBJ databases">
        <title>Complete sequence of Methanococcus voltae A3.</title>
        <authorList>
            <consortium name="US DOE Joint Genome Institute"/>
            <person name="Lucas S."/>
            <person name="Copeland A."/>
            <person name="Lapidus A."/>
            <person name="Cheng J.-F."/>
            <person name="Bruce D."/>
            <person name="Goodwin L."/>
            <person name="Pitluck S."/>
            <person name="Lowry S."/>
            <person name="Clum A."/>
            <person name="Land M."/>
            <person name="Hauser L."/>
            <person name="Kyrpides N."/>
            <person name="Mikhailova N."/>
            <person name="Whitman W.B."/>
            <person name="Woyke T."/>
        </authorList>
    </citation>
    <scope>NUCLEOTIDE SEQUENCE [LARGE SCALE GENOMIC DNA]</scope>
    <source>
        <strain evidence="6">ATCC BAA-1334 / A3</strain>
    </source>
</reference>
<dbReference type="SUPFAM" id="SSF54631">
    <property type="entry name" value="CBS-domain pair"/>
    <property type="match status" value="1"/>
</dbReference>
<dbReference type="PROSITE" id="PS51371">
    <property type="entry name" value="CBS"/>
    <property type="match status" value="2"/>
</dbReference>
<evidence type="ECO:0000259" key="4">
    <source>
        <dbReference type="PROSITE" id="PS51371"/>
    </source>
</evidence>
<dbReference type="PANTHER" id="PTHR43080">
    <property type="entry name" value="CBS DOMAIN-CONTAINING PROTEIN CBSX3, MITOCHONDRIAL"/>
    <property type="match status" value="1"/>
</dbReference>
<dbReference type="AlphaFoldDB" id="D7DS82"/>
<dbReference type="Proteomes" id="UP000007722">
    <property type="component" value="Chromosome"/>
</dbReference>
<dbReference type="InParanoid" id="D7DS82"/>
<dbReference type="Gene3D" id="3.10.580.10">
    <property type="entry name" value="CBS-domain"/>
    <property type="match status" value="1"/>
</dbReference>
<name>D7DS82_METV3</name>
<dbReference type="HOGENOM" id="CLU_040681_9_3_2"/>
<organism evidence="5 6">
    <name type="scientific">Methanococcus voltae (strain ATCC BAA-1334 / A3)</name>
    <dbReference type="NCBI Taxonomy" id="456320"/>
    <lineage>
        <taxon>Archaea</taxon>
        <taxon>Methanobacteriati</taxon>
        <taxon>Methanobacteriota</taxon>
        <taxon>Methanomada group</taxon>
        <taxon>Methanococci</taxon>
        <taxon>Methanococcales</taxon>
        <taxon>Methanococcaceae</taxon>
        <taxon>Methanococcus</taxon>
    </lineage>
</organism>
<dbReference type="SMART" id="SM00116">
    <property type="entry name" value="CBS"/>
    <property type="match status" value="2"/>
</dbReference>
<evidence type="ECO:0000256" key="3">
    <source>
        <dbReference type="PROSITE-ProRule" id="PRU00703"/>
    </source>
</evidence>
<proteinExistence type="predicted"/>
<dbReference type="InterPro" id="IPR000644">
    <property type="entry name" value="CBS_dom"/>
</dbReference>
<dbReference type="OrthoDB" id="8919at2157"/>
<evidence type="ECO:0000313" key="6">
    <source>
        <dbReference type="Proteomes" id="UP000007722"/>
    </source>
</evidence>
<feature type="domain" description="CBS" evidence="4">
    <location>
        <begin position="73"/>
        <end position="129"/>
    </location>
</feature>
<dbReference type="InterPro" id="IPR046342">
    <property type="entry name" value="CBS_dom_sf"/>
</dbReference>
<keyword evidence="1" id="KW-0677">Repeat</keyword>
<protein>
    <submittedName>
        <fullName evidence="5">Putative signal transduction protein with CBS domains</fullName>
    </submittedName>
</protein>
<dbReference type="PANTHER" id="PTHR43080:SF2">
    <property type="entry name" value="CBS DOMAIN-CONTAINING PROTEIN"/>
    <property type="match status" value="1"/>
</dbReference>
<dbReference type="STRING" id="456320.Mvol_0332"/>
<dbReference type="CDD" id="cd02205">
    <property type="entry name" value="CBS_pair_SF"/>
    <property type="match status" value="1"/>
</dbReference>
<dbReference type="KEGG" id="mvo:Mvol_0332"/>
<keyword evidence="2 3" id="KW-0129">CBS domain</keyword>
<feature type="domain" description="CBS" evidence="4">
    <location>
        <begin position="7"/>
        <end position="64"/>
    </location>
</feature>
<dbReference type="eggNOG" id="arCOG00606">
    <property type="taxonomic scope" value="Archaea"/>
</dbReference>
<sequence>MKVNEVMNPEIYKVSPEESLYSAFKKLHEKGVRRVFIEEDTKIVGVVSYRDLVNVFVNKGIFELFDTKIKDFAIKDILKINKNESVAHAAQIMLHADITGLLVIDEYENPVGVVSQTDVLRVLVREFEQK</sequence>
<evidence type="ECO:0000256" key="1">
    <source>
        <dbReference type="ARBA" id="ARBA00022737"/>
    </source>
</evidence>
<evidence type="ECO:0000313" key="5">
    <source>
        <dbReference type="EMBL" id="ADI35992.1"/>
    </source>
</evidence>
<dbReference type="EMBL" id="CP002057">
    <property type="protein sequence ID" value="ADI35992.1"/>
    <property type="molecule type" value="Genomic_DNA"/>
</dbReference>
<gene>
    <name evidence="5" type="ordered locus">Mvol_0332</name>
</gene>
<dbReference type="InterPro" id="IPR051257">
    <property type="entry name" value="Diverse_CBS-Domain"/>
</dbReference>
<keyword evidence="6" id="KW-1185">Reference proteome</keyword>